<dbReference type="Gene3D" id="3.40.50.300">
    <property type="entry name" value="P-loop containing nucleotide triphosphate hydrolases"/>
    <property type="match status" value="1"/>
</dbReference>
<name>A0A512PES2_9CELL</name>
<dbReference type="SUPFAM" id="SSF52540">
    <property type="entry name" value="P-loop containing nucleoside triphosphate hydrolases"/>
    <property type="match status" value="1"/>
</dbReference>
<dbReference type="InterPro" id="IPR003593">
    <property type="entry name" value="AAA+_ATPase"/>
</dbReference>
<evidence type="ECO:0000313" key="2">
    <source>
        <dbReference type="EMBL" id="GEP69642.1"/>
    </source>
</evidence>
<gene>
    <name evidence="2" type="ORF">CSO01_23570</name>
</gene>
<dbReference type="CDD" id="cd00009">
    <property type="entry name" value="AAA"/>
    <property type="match status" value="1"/>
</dbReference>
<dbReference type="InterPro" id="IPR045427">
    <property type="entry name" value="MoxR"/>
</dbReference>
<evidence type="ECO:0000313" key="3">
    <source>
        <dbReference type="Proteomes" id="UP000321798"/>
    </source>
</evidence>
<evidence type="ECO:0000259" key="1">
    <source>
        <dbReference type="SMART" id="SM00382"/>
    </source>
</evidence>
<dbReference type="EMBL" id="BKAL01000007">
    <property type="protein sequence ID" value="GEP69642.1"/>
    <property type="molecule type" value="Genomic_DNA"/>
</dbReference>
<reference evidence="2 3" key="1">
    <citation type="submission" date="2019-07" db="EMBL/GenBank/DDBJ databases">
        <title>Whole genome shotgun sequence of Cellulomonas soli NBRC 109434.</title>
        <authorList>
            <person name="Hosoyama A."/>
            <person name="Uohara A."/>
            <person name="Ohji S."/>
            <person name="Ichikawa N."/>
        </authorList>
    </citation>
    <scope>NUCLEOTIDE SEQUENCE [LARGE SCALE GENOMIC DNA]</scope>
    <source>
        <strain evidence="2 3">NBRC 109434</strain>
    </source>
</reference>
<dbReference type="AlphaFoldDB" id="A0A512PES2"/>
<dbReference type="InterPro" id="IPR041538">
    <property type="entry name" value="RavA-like_AAA_lid"/>
</dbReference>
<organism evidence="2 3">
    <name type="scientific">Cellulomonas soli</name>
    <dbReference type="NCBI Taxonomy" id="931535"/>
    <lineage>
        <taxon>Bacteria</taxon>
        <taxon>Bacillati</taxon>
        <taxon>Actinomycetota</taxon>
        <taxon>Actinomycetes</taxon>
        <taxon>Micrococcales</taxon>
        <taxon>Cellulomonadaceae</taxon>
        <taxon>Cellulomonas</taxon>
    </lineage>
</organism>
<accession>A0A512PES2</accession>
<proteinExistence type="predicted"/>
<comment type="caution">
    <text evidence="2">The sequence shown here is derived from an EMBL/GenBank/DDBJ whole genome shotgun (WGS) entry which is preliminary data.</text>
</comment>
<dbReference type="Pfam" id="PF20030">
    <property type="entry name" value="bpMoxR"/>
    <property type="match status" value="1"/>
</dbReference>
<dbReference type="Proteomes" id="UP000321798">
    <property type="component" value="Unassembled WGS sequence"/>
</dbReference>
<dbReference type="RefSeq" id="WP_146953387.1">
    <property type="nucleotide sequence ID" value="NZ_BAABBJ010000007.1"/>
</dbReference>
<dbReference type="OrthoDB" id="9781481at2"/>
<dbReference type="PANTHER" id="PTHR32204">
    <property type="entry name" value="ATPASE RAVA"/>
    <property type="match status" value="1"/>
</dbReference>
<dbReference type="SMART" id="SM00382">
    <property type="entry name" value="AAA"/>
    <property type="match status" value="1"/>
</dbReference>
<dbReference type="InterPro" id="IPR027417">
    <property type="entry name" value="P-loop_NTPase"/>
</dbReference>
<keyword evidence="3" id="KW-1185">Reference proteome</keyword>
<feature type="domain" description="AAA+ ATPase" evidence="1">
    <location>
        <begin position="34"/>
        <end position="174"/>
    </location>
</feature>
<dbReference type="PANTHER" id="PTHR32204:SF0">
    <property type="entry name" value="ATPASE RAVA"/>
    <property type="match status" value="1"/>
</dbReference>
<protein>
    <recommendedName>
        <fullName evidence="1">AAA+ ATPase domain-containing protein</fullName>
    </recommendedName>
</protein>
<sequence>MHDAETVRLAVASARENLVDRDVLAEVVALCAVAGEHLLVIGPPGTAKSQVVRLVAERMGGRYFEYLLGRFTEPNEIFGPVDLRRLREGVVEIETAGMLPEAEVAFLDEVFLGSTAILNTLLSILNERTFRRGRTAMRVPLRVCVGASNSLPEDPALAAFADRFLARVFVEPVPDARLEELLESGWAASRSHAVPEPGPSAAGAAPDGPVVLAALDRLGHSALRCDLSGVQGDLASAVRQMRSAGVALSDRRAVRTQRLVAAAAVLDDRDHATVADLWVLPLVAPTADAQATIREVLADVLAQGRSSSLLGAAEDFARGPAARADRLARTGSDLLAREGELPAGSEQRLRFEATLREIDSAFDPAHLPDHLAEIRTRLVDAVQG</sequence>
<dbReference type="InterPro" id="IPR050513">
    <property type="entry name" value="RavA_ATPases"/>
</dbReference>
<dbReference type="Pfam" id="PF17868">
    <property type="entry name" value="AAA_lid_8"/>
    <property type="match status" value="1"/>
</dbReference>